<name>A0ACB6F3Q7_9PLEO</name>
<keyword evidence="2" id="KW-1185">Reference proteome</keyword>
<dbReference type="Proteomes" id="UP000293547">
    <property type="component" value="Unassembled WGS sequence"/>
</dbReference>
<comment type="caution">
    <text evidence="1">The sequence shown here is derived from an EMBL/GenBank/DDBJ whole genome shotgun (WGS) entry which is preliminary data.</text>
</comment>
<dbReference type="EMBL" id="PDWZ02000019">
    <property type="protein sequence ID" value="KAB2099045.1"/>
    <property type="molecule type" value="Genomic_DNA"/>
</dbReference>
<accession>A0ACB6F3Q7</accession>
<protein>
    <submittedName>
        <fullName evidence="1">MFS efflux transporter</fullName>
    </submittedName>
</protein>
<proteinExistence type="predicted"/>
<evidence type="ECO:0000313" key="2">
    <source>
        <dbReference type="Proteomes" id="UP000293547"/>
    </source>
</evidence>
<reference evidence="1 2" key="1">
    <citation type="journal article" date="2019" name="bioRxiv">
        <title>Genomics, evolutionary history and diagnostics of the Alternaria alternata species group including apple and Asian pear pathotypes.</title>
        <authorList>
            <person name="Armitage A.D."/>
            <person name="Cockerton H.M."/>
            <person name="Sreenivasaprasad S."/>
            <person name="Woodhall J.W."/>
            <person name="Lane C.R."/>
            <person name="Harrison R.J."/>
            <person name="Clarkson J.P."/>
        </authorList>
    </citation>
    <scope>NUCLEOTIDE SEQUENCE [LARGE SCALE GENOMIC DNA]</scope>
    <source>
        <strain evidence="1 2">FERA 650</strain>
    </source>
</reference>
<gene>
    <name evidence="1" type="ORF">AG0111_0g12726</name>
</gene>
<evidence type="ECO:0000313" key="1">
    <source>
        <dbReference type="EMBL" id="KAB2099045.1"/>
    </source>
</evidence>
<sequence length="412" mass="44939">MTASSTPDGETKEDFSATQHTHTIETSLALEGQADDAPPRDTIHYGWRFWMIILSLCFTSLLIPIEATVTATALPSIARELDSRELYVWPVNALFLSSAVVQPLFGQLADVFGRRWPIIFTVAVFALGSGIAGGARSAGMLIAGRTLQGVGLGGVNMLIDIIVCDLVPQRKRGAVMGAVFAFSVGSSLGPFVGGILVDRASWRWVFYIGLPVAGVFLMFLVAFLQVQYDKEMTLKNKLKRLDYTGNVILTLSMVSILIALTYGGTLRPWSSWRTIVPLVLGLLRLIGFHIYEAIGSQKEPVVPARLFTNRTSLTGFVLVFPHGMILYWMTYFLPLYFQAVLLSSPTRSGVQFLPTVIVVLPFAIIAGGLVTATGRYKPLNIVGFALMTLAAGLFTMLDSASSMAEWVVFQII</sequence>
<organism evidence="1 2">
    <name type="scientific">Alternaria gaisen</name>
    <dbReference type="NCBI Taxonomy" id="167740"/>
    <lineage>
        <taxon>Eukaryota</taxon>
        <taxon>Fungi</taxon>
        <taxon>Dikarya</taxon>
        <taxon>Ascomycota</taxon>
        <taxon>Pezizomycotina</taxon>
        <taxon>Dothideomycetes</taxon>
        <taxon>Pleosporomycetidae</taxon>
        <taxon>Pleosporales</taxon>
        <taxon>Pleosporineae</taxon>
        <taxon>Pleosporaceae</taxon>
        <taxon>Alternaria</taxon>
        <taxon>Alternaria sect. Alternaria</taxon>
    </lineage>
</organism>